<feature type="signal peptide" evidence="3">
    <location>
        <begin position="1"/>
        <end position="24"/>
    </location>
</feature>
<keyword evidence="2" id="KW-0862">Zinc</keyword>
<dbReference type="Proteomes" id="UP000648239">
    <property type="component" value="Unassembled WGS sequence"/>
</dbReference>
<comment type="caution">
    <text evidence="5">The sequence shown here is derived from an EMBL/GenBank/DDBJ whole genome shotgun (WGS) entry which is preliminary data.</text>
</comment>
<evidence type="ECO:0000313" key="5">
    <source>
        <dbReference type="EMBL" id="MBD3868698.1"/>
    </source>
</evidence>
<evidence type="ECO:0000256" key="2">
    <source>
        <dbReference type="PIRSR" id="PIRSR634015-3"/>
    </source>
</evidence>
<feature type="chain" id="PRO_5035225136" description="Peptidase M1 membrane alanine aminopeptidase domain-containing protein" evidence="3">
    <location>
        <begin position="25"/>
        <end position="924"/>
    </location>
</feature>
<dbReference type="InterPro" id="IPR014782">
    <property type="entry name" value="Peptidase_M1_dom"/>
</dbReference>
<dbReference type="InterPro" id="IPR034015">
    <property type="entry name" value="M1_LTA4H"/>
</dbReference>
<sequence length="924" mass="105132">MKRIFPVLGLMVVLALLGVSTAAAQCEVADEDLRYLLKVELDKRIETLLDHKTPGGFQDRHGSYGRKFCKVDDTTYTVTFTERTATATQLKADRYTLTLKQTGPRKWEIADEKLEHSFDGLYRYYPAPKSYAFEAMNFDREGMKITGGNGQLYFTVFGGEINGFVVVADNMKYDYSVPEDVTPRYFKEVEEVMHTRFKAQMDFDPAWVEFECDPRTCPQVLDTVFTGLPDYTVPVIDDSAPWVPHGTAAGISGLLAKRYERFGQDYLGKEDYKKRLHDNPFTNFEVRPKEDREMLEVALFSNEANFLYFRIDSYEAEEVALYGLFQNVYQGVLLNYHGKKTRDAGIDPYELENRPDSDAREYEIESAHVEVDLALEDPEVLVARATFRMNVKRDMTELNYGLITQTRGTDMEERRNPALRMYYIALNGEEQTVIPTSPFQGVVPFPEPVPAGSTIEVTAEYSNRSIRKFTPSYSNLPRQGWLPFVRFTDQIADYQMTVRTPSEYKTLGVGELLETSTADGVTTTHWRADQPVSFPTVIFGKYFEGKPNEEIHVIKKDGHEVPVTVHVDEVSKMNWDIRGKKMTAVANQAASALDFYRSMSDYDYPYRTLNLVNDAGSFAGQAPASIVYLGGGVFRGEGIVGMIGGSDLSMFNKTVVAHEIGHQWWGSLIGNVNNRNYWYSETLAEYFSALWIETVYGDKEGPELYQKKVEEWRKSVLDTELMASVKRSASDYMGEFPGPARQALIYNKGPLAFHMLRTIFGDKKFAAFIAPFVKDLAEKQQIVTLDIQRAAEKHLGGVDAEGNPYNVDLGWFFDQWILDIGIPEYSLNYTTRQNEDGKWLIEGVVKQRVVYGNRINKYEMPGVMYRAVVPITVLGKKDQKWSKKLVVESAETPFRLLVPQRPLEVVLNEGHATLAHDVVVNQDF</sequence>
<evidence type="ECO:0000259" key="4">
    <source>
        <dbReference type="Pfam" id="PF01433"/>
    </source>
</evidence>
<feature type="active site" description="Proton donor" evidence="1">
    <location>
        <position position="746"/>
    </location>
</feature>
<feature type="binding site" evidence="2">
    <location>
        <position position="662"/>
    </location>
    <ligand>
        <name>Zn(2+)</name>
        <dbReference type="ChEBI" id="CHEBI:29105"/>
        <note>catalytic</note>
    </ligand>
</feature>
<evidence type="ECO:0000256" key="3">
    <source>
        <dbReference type="SAM" id="SignalP"/>
    </source>
</evidence>
<reference evidence="5 6" key="1">
    <citation type="submission" date="2020-08" db="EMBL/GenBank/DDBJ databases">
        <title>Acidobacteriota in marine sediments use diverse sulfur dissimilation pathways.</title>
        <authorList>
            <person name="Wasmund K."/>
        </authorList>
    </citation>
    <scope>NUCLEOTIDE SEQUENCE [LARGE SCALE GENOMIC DNA]</scope>
    <source>
        <strain evidence="5">MAG AM4</strain>
    </source>
</reference>
<feature type="domain" description="Peptidase M1 membrane alanine aminopeptidase" evidence="4">
    <location>
        <begin position="652"/>
        <end position="816"/>
    </location>
</feature>
<dbReference type="Pfam" id="PF01433">
    <property type="entry name" value="Peptidase_M1"/>
    <property type="match status" value="1"/>
</dbReference>
<feature type="binding site" evidence="2">
    <location>
        <position position="681"/>
    </location>
    <ligand>
        <name>Zn(2+)</name>
        <dbReference type="ChEBI" id="CHEBI:29105"/>
        <note>catalytic</note>
    </ligand>
</feature>
<dbReference type="EMBL" id="JACXWD010000040">
    <property type="protein sequence ID" value="MBD3868698.1"/>
    <property type="molecule type" value="Genomic_DNA"/>
</dbReference>
<evidence type="ECO:0000256" key="1">
    <source>
        <dbReference type="PIRSR" id="PIRSR634015-1"/>
    </source>
</evidence>
<name>A0A8J7CLX4_9BACT</name>
<keyword evidence="2" id="KW-0479">Metal-binding</keyword>
<comment type="cofactor">
    <cofactor evidence="2">
        <name>Zn(2+)</name>
        <dbReference type="ChEBI" id="CHEBI:29105"/>
    </cofactor>
    <text evidence="2">Binds 1 zinc ion per subunit.</text>
</comment>
<dbReference type="GO" id="GO:0008270">
    <property type="term" value="F:zinc ion binding"/>
    <property type="evidence" value="ECO:0007669"/>
    <property type="project" value="InterPro"/>
</dbReference>
<gene>
    <name evidence="5" type="ORF">IFK94_11285</name>
</gene>
<dbReference type="SUPFAM" id="SSF55486">
    <property type="entry name" value="Metalloproteases ('zincins'), catalytic domain"/>
    <property type="match status" value="1"/>
</dbReference>
<dbReference type="AlphaFoldDB" id="A0A8J7CLX4"/>
<feature type="active site" description="Proton acceptor" evidence="1">
    <location>
        <position position="659"/>
    </location>
</feature>
<dbReference type="InterPro" id="IPR027268">
    <property type="entry name" value="Peptidase_M4/M1_CTD_sf"/>
</dbReference>
<protein>
    <recommendedName>
        <fullName evidence="4">Peptidase M1 membrane alanine aminopeptidase domain-containing protein</fullName>
    </recommendedName>
</protein>
<dbReference type="Gene3D" id="1.10.390.10">
    <property type="entry name" value="Neutral Protease Domain 2"/>
    <property type="match status" value="1"/>
</dbReference>
<accession>A0A8J7CLX4</accession>
<dbReference type="PANTHER" id="PTHR45726">
    <property type="entry name" value="LEUKOTRIENE A-4 HYDROLASE"/>
    <property type="match status" value="1"/>
</dbReference>
<dbReference type="PANTHER" id="PTHR45726:SF3">
    <property type="entry name" value="LEUKOTRIENE A-4 HYDROLASE"/>
    <property type="match status" value="1"/>
</dbReference>
<dbReference type="GO" id="GO:0008237">
    <property type="term" value="F:metallopeptidase activity"/>
    <property type="evidence" value="ECO:0007669"/>
    <property type="project" value="InterPro"/>
</dbReference>
<keyword evidence="3" id="KW-0732">Signal</keyword>
<organism evidence="5 6">
    <name type="scientific">Candidatus Polarisedimenticola svalbardensis</name>
    <dbReference type="NCBI Taxonomy" id="2886004"/>
    <lineage>
        <taxon>Bacteria</taxon>
        <taxon>Pseudomonadati</taxon>
        <taxon>Acidobacteriota</taxon>
        <taxon>Candidatus Polarisedimenticolia</taxon>
        <taxon>Candidatus Polarisedimenticolales</taxon>
        <taxon>Candidatus Polarisedimenticolaceae</taxon>
        <taxon>Candidatus Polarisedimenticola</taxon>
    </lineage>
</organism>
<evidence type="ECO:0000313" key="6">
    <source>
        <dbReference type="Proteomes" id="UP000648239"/>
    </source>
</evidence>
<feature type="binding site" evidence="2">
    <location>
        <position position="658"/>
    </location>
    <ligand>
        <name>Zn(2+)</name>
        <dbReference type="ChEBI" id="CHEBI:29105"/>
        <note>catalytic</note>
    </ligand>
</feature>
<proteinExistence type="predicted"/>